<name>A0ABY3NBY5_ELIMR</name>
<keyword evidence="2" id="KW-1185">Reference proteome</keyword>
<dbReference type="EMBL" id="VNHK01000014">
    <property type="protein sequence ID" value="TYO88061.1"/>
    <property type="molecule type" value="Genomic_DNA"/>
</dbReference>
<dbReference type="Proteomes" id="UP000324513">
    <property type="component" value="Unassembled WGS sequence"/>
</dbReference>
<protein>
    <submittedName>
        <fullName evidence="1">Uncharacterized protein</fullName>
    </submittedName>
</protein>
<organism evidence="1 2">
    <name type="scientific">Elizabethkingia miricola</name>
    <name type="common">Chryseobacterium miricola</name>
    <dbReference type="NCBI Taxonomy" id="172045"/>
    <lineage>
        <taxon>Bacteria</taxon>
        <taxon>Pseudomonadati</taxon>
        <taxon>Bacteroidota</taxon>
        <taxon>Flavobacteriia</taxon>
        <taxon>Flavobacteriales</taxon>
        <taxon>Weeksellaceae</taxon>
        <taxon>Elizabethkingia</taxon>
    </lineage>
</organism>
<evidence type="ECO:0000313" key="1">
    <source>
        <dbReference type="EMBL" id="TYO88061.1"/>
    </source>
</evidence>
<accession>A0ABY3NBY5</accession>
<sequence>MLAVQYPPYTFSLGPLFIKFLSDHIMRLLPTGQLLSVFPKTKKHNTLIIWHLNFTFSVFPEFLKYKTMRAPIHRIPLYRLK</sequence>
<comment type="caution">
    <text evidence="1">The sequence shown here is derived from an EMBL/GenBank/DDBJ whole genome shotgun (WGS) entry which is preliminary data.</text>
</comment>
<reference evidence="1 2" key="1">
    <citation type="submission" date="2019-07" db="EMBL/GenBank/DDBJ databases">
        <title>Genomic Encyclopedia of Archaeal and Bacterial Type Strains, Phase II (KMG-II): from individual species to whole genera.</title>
        <authorList>
            <person name="Goeker M."/>
        </authorList>
    </citation>
    <scope>NUCLEOTIDE SEQUENCE [LARGE SCALE GENOMIC DNA]</scope>
    <source>
        <strain evidence="1 2">DSM 14571</strain>
    </source>
</reference>
<proteinExistence type="predicted"/>
<evidence type="ECO:0000313" key="2">
    <source>
        <dbReference type="Proteomes" id="UP000324513"/>
    </source>
</evidence>
<gene>
    <name evidence="1" type="ORF">LX74_03423</name>
</gene>